<comment type="caution">
    <text evidence="1">The sequence shown here is derived from an EMBL/GenBank/DDBJ whole genome shotgun (WGS) entry which is preliminary data.</text>
</comment>
<evidence type="ECO:0000313" key="1">
    <source>
        <dbReference type="EMBL" id="KAK8072129.1"/>
    </source>
</evidence>
<organism evidence="1 2">
    <name type="scientific">Apiospora saccharicola</name>
    <dbReference type="NCBI Taxonomy" id="335842"/>
    <lineage>
        <taxon>Eukaryota</taxon>
        <taxon>Fungi</taxon>
        <taxon>Dikarya</taxon>
        <taxon>Ascomycota</taxon>
        <taxon>Pezizomycotina</taxon>
        <taxon>Sordariomycetes</taxon>
        <taxon>Xylariomycetidae</taxon>
        <taxon>Amphisphaeriales</taxon>
        <taxon>Apiosporaceae</taxon>
        <taxon>Apiospora</taxon>
    </lineage>
</organism>
<dbReference type="EMBL" id="JAQQWM010000003">
    <property type="protein sequence ID" value="KAK8072129.1"/>
    <property type="molecule type" value="Genomic_DNA"/>
</dbReference>
<keyword evidence="2" id="KW-1185">Reference proteome</keyword>
<protein>
    <submittedName>
        <fullName evidence="1">Uncharacterized protein</fullName>
    </submittedName>
</protein>
<sequence>MPTQPTPSRDAPGGFQWSGYRTLRNVLYEQIDARNIETPSSKQIAAAADHCRFLVLPSCADEVEIAQPEEPIGSKVTKSPRVQEKS</sequence>
<dbReference type="Proteomes" id="UP001446871">
    <property type="component" value="Unassembled WGS sequence"/>
</dbReference>
<gene>
    <name evidence="1" type="ORF">PG996_005477</name>
</gene>
<accession>A0ABR1VLJ8</accession>
<reference evidence="1 2" key="1">
    <citation type="submission" date="2023-01" db="EMBL/GenBank/DDBJ databases">
        <title>Analysis of 21 Apiospora genomes using comparative genomics revels a genus with tremendous synthesis potential of carbohydrate active enzymes and secondary metabolites.</title>
        <authorList>
            <person name="Sorensen T."/>
        </authorList>
    </citation>
    <scope>NUCLEOTIDE SEQUENCE [LARGE SCALE GENOMIC DNA]</scope>
    <source>
        <strain evidence="1 2">CBS 83171</strain>
    </source>
</reference>
<name>A0ABR1VLJ8_9PEZI</name>
<proteinExistence type="predicted"/>
<evidence type="ECO:0000313" key="2">
    <source>
        <dbReference type="Proteomes" id="UP001446871"/>
    </source>
</evidence>